<dbReference type="AlphaFoldDB" id="A0A423T2T4"/>
<dbReference type="EMBL" id="QCYY01002382">
    <property type="protein sequence ID" value="ROT70800.1"/>
    <property type="molecule type" value="Genomic_DNA"/>
</dbReference>
<proteinExistence type="predicted"/>
<keyword evidence="3" id="KW-0732">Signal</keyword>
<evidence type="ECO:0000313" key="4">
    <source>
        <dbReference type="EMBL" id="ROT70800.1"/>
    </source>
</evidence>
<reference evidence="4 5" key="2">
    <citation type="submission" date="2019-01" db="EMBL/GenBank/DDBJ databases">
        <title>The decoding of complex shrimp genome reveals the adaptation for benthos swimmer, frequently molting mechanism and breeding impact on genome.</title>
        <authorList>
            <person name="Sun Y."/>
            <person name="Gao Y."/>
            <person name="Yu Y."/>
        </authorList>
    </citation>
    <scope>NUCLEOTIDE SEQUENCE [LARGE SCALE GENOMIC DNA]</scope>
    <source>
        <tissue evidence="4">Muscle</tissue>
    </source>
</reference>
<comment type="caution">
    <text evidence="4">The sequence shown here is derived from an EMBL/GenBank/DDBJ whole genome shotgun (WGS) entry which is preliminary data.</text>
</comment>
<evidence type="ECO:0000313" key="5">
    <source>
        <dbReference type="Proteomes" id="UP000283509"/>
    </source>
</evidence>
<keyword evidence="2" id="KW-0472">Membrane</keyword>
<feature type="compositionally biased region" description="Polar residues" evidence="1">
    <location>
        <begin position="244"/>
        <end position="253"/>
    </location>
</feature>
<keyword evidence="2" id="KW-0812">Transmembrane</keyword>
<feature type="signal peptide" evidence="3">
    <location>
        <begin position="1"/>
        <end position="27"/>
    </location>
</feature>
<protein>
    <recommendedName>
        <fullName evidence="6">EGF-like domain-containing protein</fullName>
    </recommendedName>
</protein>
<evidence type="ECO:0000256" key="3">
    <source>
        <dbReference type="SAM" id="SignalP"/>
    </source>
</evidence>
<keyword evidence="2" id="KW-1133">Transmembrane helix</keyword>
<accession>A0A423T2T4</accession>
<evidence type="ECO:0000256" key="1">
    <source>
        <dbReference type="SAM" id="MobiDB-lite"/>
    </source>
</evidence>
<dbReference type="Proteomes" id="UP000283509">
    <property type="component" value="Unassembled WGS sequence"/>
</dbReference>
<feature type="region of interest" description="Disordered" evidence="1">
    <location>
        <begin position="227"/>
        <end position="258"/>
    </location>
</feature>
<feature type="chain" id="PRO_5019326042" description="EGF-like domain-containing protein" evidence="3">
    <location>
        <begin position="28"/>
        <end position="365"/>
    </location>
</feature>
<feature type="transmembrane region" description="Helical" evidence="2">
    <location>
        <begin position="198"/>
        <end position="220"/>
    </location>
</feature>
<evidence type="ECO:0008006" key="6">
    <source>
        <dbReference type="Google" id="ProtNLM"/>
    </source>
</evidence>
<sequence length="365" mass="39991">MASGKWSRTINLLCLSLLTLLIHACGGNVVVLENEGGTGREPCVVGENGEMVNCDDTIEVRYDLLWNSNIATYEFNDDLASVPCSNDSVCRACLPDLDVALMQNSPLPTAPFCDVDRNATEPGRCTCGEGRCVSYSRDMSTSSVYYYCGPCGWVGARCVESNCTHEQAKCSNGYCECVQGGLFYDLSVCYYPSFGKTMIIEMLVSSLIVVAMCGVLAFSYNRLSRSRQRDDGSSTFPWRRGSGSRESPTSDTPPTYDDVVDKLPSYQDALKMSPKADDNGGITNFAFEMELSPAPPPPYEESQKRKTEEKTTVTENGRKVQLAKEIPEGASPTQTNPSERHEVLGQPIEQALQNAMHDLQRGSTN</sequence>
<keyword evidence="5" id="KW-1185">Reference proteome</keyword>
<organism evidence="4 5">
    <name type="scientific">Penaeus vannamei</name>
    <name type="common">Whiteleg shrimp</name>
    <name type="synonym">Litopenaeus vannamei</name>
    <dbReference type="NCBI Taxonomy" id="6689"/>
    <lineage>
        <taxon>Eukaryota</taxon>
        <taxon>Metazoa</taxon>
        <taxon>Ecdysozoa</taxon>
        <taxon>Arthropoda</taxon>
        <taxon>Crustacea</taxon>
        <taxon>Multicrustacea</taxon>
        <taxon>Malacostraca</taxon>
        <taxon>Eumalacostraca</taxon>
        <taxon>Eucarida</taxon>
        <taxon>Decapoda</taxon>
        <taxon>Dendrobranchiata</taxon>
        <taxon>Penaeoidea</taxon>
        <taxon>Penaeidae</taxon>
        <taxon>Penaeus</taxon>
    </lineage>
</organism>
<dbReference type="OrthoDB" id="6378450at2759"/>
<feature type="compositionally biased region" description="Basic and acidic residues" evidence="1">
    <location>
        <begin position="301"/>
        <end position="318"/>
    </location>
</feature>
<name>A0A423T2T4_PENVA</name>
<reference evidence="4 5" key="1">
    <citation type="submission" date="2018-04" db="EMBL/GenBank/DDBJ databases">
        <authorList>
            <person name="Zhang X."/>
            <person name="Yuan J."/>
            <person name="Li F."/>
            <person name="Xiang J."/>
        </authorList>
    </citation>
    <scope>NUCLEOTIDE SEQUENCE [LARGE SCALE GENOMIC DNA]</scope>
    <source>
        <tissue evidence="4">Muscle</tissue>
    </source>
</reference>
<gene>
    <name evidence="4" type="ORF">C7M84_010902</name>
</gene>
<evidence type="ECO:0000256" key="2">
    <source>
        <dbReference type="SAM" id="Phobius"/>
    </source>
</evidence>
<feature type="region of interest" description="Disordered" evidence="1">
    <location>
        <begin position="288"/>
        <end position="365"/>
    </location>
</feature>